<feature type="compositionally biased region" description="Low complexity" evidence="1">
    <location>
        <begin position="155"/>
        <end position="166"/>
    </location>
</feature>
<accession>A0A388K0R1</accession>
<evidence type="ECO:0000313" key="4">
    <source>
        <dbReference type="Proteomes" id="UP000265515"/>
    </source>
</evidence>
<dbReference type="OrthoDB" id="691673at2759"/>
<gene>
    <name evidence="3" type="ORF">CBR_g38671</name>
</gene>
<evidence type="ECO:0000256" key="1">
    <source>
        <dbReference type="SAM" id="MobiDB-lite"/>
    </source>
</evidence>
<evidence type="ECO:0000313" key="3">
    <source>
        <dbReference type="EMBL" id="GBG63605.1"/>
    </source>
</evidence>
<feature type="domain" description="Myb-like" evidence="2">
    <location>
        <begin position="172"/>
        <end position="243"/>
    </location>
</feature>
<reference evidence="3 4" key="1">
    <citation type="journal article" date="2018" name="Cell">
        <title>The Chara Genome: Secondary Complexity and Implications for Plant Terrestrialization.</title>
        <authorList>
            <person name="Nishiyama T."/>
            <person name="Sakayama H."/>
            <person name="Vries J.D."/>
            <person name="Buschmann H."/>
            <person name="Saint-Marcoux D."/>
            <person name="Ullrich K.K."/>
            <person name="Haas F.B."/>
            <person name="Vanderstraeten L."/>
            <person name="Becker D."/>
            <person name="Lang D."/>
            <person name="Vosolsobe S."/>
            <person name="Rombauts S."/>
            <person name="Wilhelmsson P.K.I."/>
            <person name="Janitza P."/>
            <person name="Kern R."/>
            <person name="Heyl A."/>
            <person name="Rumpler F."/>
            <person name="Villalobos L.I.A.C."/>
            <person name="Clay J.M."/>
            <person name="Skokan R."/>
            <person name="Toyoda A."/>
            <person name="Suzuki Y."/>
            <person name="Kagoshima H."/>
            <person name="Schijlen E."/>
            <person name="Tajeshwar N."/>
            <person name="Catarino B."/>
            <person name="Hetherington A.J."/>
            <person name="Saltykova A."/>
            <person name="Bonnot C."/>
            <person name="Breuninger H."/>
            <person name="Symeonidi A."/>
            <person name="Radhakrishnan G.V."/>
            <person name="Van Nieuwerburgh F."/>
            <person name="Deforce D."/>
            <person name="Chang C."/>
            <person name="Karol K.G."/>
            <person name="Hedrich R."/>
            <person name="Ulvskov P."/>
            <person name="Glockner G."/>
            <person name="Delwiche C.F."/>
            <person name="Petrasek J."/>
            <person name="Van de Peer Y."/>
            <person name="Friml J."/>
            <person name="Beilby M."/>
            <person name="Dolan L."/>
            <person name="Kohara Y."/>
            <person name="Sugano S."/>
            <person name="Fujiyama A."/>
            <person name="Delaux P.-M."/>
            <person name="Quint M."/>
            <person name="TheiBen G."/>
            <person name="Hagemann M."/>
            <person name="Harholt J."/>
            <person name="Dunand C."/>
            <person name="Zachgo S."/>
            <person name="Langdale J."/>
            <person name="Maumus F."/>
            <person name="Straeten D.V.D."/>
            <person name="Gould S.B."/>
            <person name="Rensing S.A."/>
        </authorList>
    </citation>
    <scope>NUCLEOTIDE SEQUENCE [LARGE SCALE GENOMIC DNA]</scope>
    <source>
        <strain evidence="3 4">S276</strain>
    </source>
</reference>
<dbReference type="Pfam" id="PF13837">
    <property type="entry name" value="Myb_DNA-bind_4"/>
    <property type="match status" value="1"/>
</dbReference>
<dbReference type="Gene3D" id="1.10.10.60">
    <property type="entry name" value="Homeodomain-like"/>
    <property type="match status" value="1"/>
</dbReference>
<feature type="region of interest" description="Disordered" evidence="1">
    <location>
        <begin position="124"/>
        <end position="182"/>
    </location>
</feature>
<feature type="compositionally biased region" description="Low complexity" evidence="1">
    <location>
        <begin position="1"/>
        <end position="10"/>
    </location>
</feature>
<dbReference type="EMBL" id="BFEA01000040">
    <property type="protein sequence ID" value="GBG63605.1"/>
    <property type="molecule type" value="Genomic_DNA"/>
</dbReference>
<dbReference type="InterPro" id="IPR001005">
    <property type="entry name" value="SANT/Myb"/>
</dbReference>
<evidence type="ECO:0000259" key="2">
    <source>
        <dbReference type="PROSITE" id="PS50090"/>
    </source>
</evidence>
<proteinExistence type="predicted"/>
<dbReference type="InterPro" id="IPR044822">
    <property type="entry name" value="Myb_DNA-bind_4"/>
</dbReference>
<dbReference type="Proteomes" id="UP000265515">
    <property type="component" value="Unassembled WGS sequence"/>
</dbReference>
<dbReference type="Gramene" id="GBG63605">
    <property type="protein sequence ID" value="GBG63605"/>
    <property type="gene ID" value="CBR_g38671"/>
</dbReference>
<sequence>MTDLLTLSTGDGTGRELTQGSPAFGSMEQTGSGVSGAGHESTRSQNTGSEGRPSVLVQLIRDVDFGDIEAVEGGLPAEHVTAVTAGGTVQAGARSHDHELQAPPCSPTTGGDAAVAAEVQAPECSPQTMGESGGTSALAPLARGGGVRSGHEPGRAQPGRGQPARGRAGRARGGHPRPQFGEEETMKLIRCRYEVKATHGDDSEAWGLAKLKQRLWPDVEKLMREANYDRSDEECKNRWHFVLNNLYRAVKDHDKWSVKQKYFTMNQMERKRWGLDFLMRREWYNFIDQHEKDKDTINMDDITDPGAETENVGVARWAMAEQTKVPGQEKAVTIVRVQERRHSRRTMGRTLQVLQMVQGPLQSRVTWPRSVEGVVLMQGKWPWVLFAEQCATTPLRRLGKIRSTMRSCVKSAKSRLPHKKESPK</sequence>
<keyword evidence="4" id="KW-1185">Reference proteome</keyword>
<organism evidence="3 4">
    <name type="scientific">Chara braunii</name>
    <name type="common">Braun's stonewort</name>
    <dbReference type="NCBI Taxonomy" id="69332"/>
    <lineage>
        <taxon>Eukaryota</taxon>
        <taxon>Viridiplantae</taxon>
        <taxon>Streptophyta</taxon>
        <taxon>Charophyceae</taxon>
        <taxon>Charales</taxon>
        <taxon>Characeae</taxon>
        <taxon>Chara</taxon>
    </lineage>
</organism>
<comment type="caution">
    <text evidence="3">The sequence shown here is derived from an EMBL/GenBank/DDBJ whole genome shotgun (WGS) entry which is preliminary data.</text>
</comment>
<dbReference type="AlphaFoldDB" id="A0A388K0R1"/>
<dbReference type="PROSITE" id="PS50090">
    <property type="entry name" value="MYB_LIKE"/>
    <property type="match status" value="1"/>
</dbReference>
<feature type="compositionally biased region" description="Polar residues" evidence="1">
    <location>
        <begin position="16"/>
        <end position="32"/>
    </location>
</feature>
<name>A0A388K0R1_CHABU</name>
<feature type="region of interest" description="Disordered" evidence="1">
    <location>
        <begin position="1"/>
        <end position="54"/>
    </location>
</feature>
<protein>
    <recommendedName>
        <fullName evidence="2">Myb-like domain-containing protein</fullName>
    </recommendedName>
</protein>